<evidence type="ECO:0000256" key="5">
    <source>
        <dbReference type="ARBA" id="ARBA00023040"/>
    </source>
</evidence>
<evidence type="ECO:0000256" key="7">
    <source>
        <dbReference type="ARBA" id="ARBA00023170"/>
    </source>
</evidence>
<dbReference type="SUPFAM" id="SSF81321">
    <property type="entry name" value="Family A G protein-coupled receptor-like"/>
    <property type="match status" value="1"/>
</dbReference>
<dbReference type="PROSITE" id="PS50262">
    <property type="entry name" value="G_PROTEIN_RECEP_F1_2"/>
    <property type="match status" value="1"/>
</dbReference>
<name>A0A913XMT0_EXADI</name>
<evidence type="ECO:0000256" key="1">
    <source>
        <dbReference type="ARBA" id="ARBA00004651"/>
    </source>
</evidence>
<dbReference type="GO" id="GO:0005886">
    <property type="term" value="C:plasma membrane"/>
    <property type="evidence" value="ECO:0007669"/>
    <property type="project" value="UniProtKB-SubCell"/>
</dbReference>
<protein>
    <recommendedName>
        <fullName evidence="10">G-protein coupled receptors family 1 profile domain-containing protein</fullName>
    </recommendedName>
</protein>
<proteinExistence type="predicted"/>
<keyword evidence="4 9" id="KW-1133">Transmembrane helix</keyword>
<keyword evidence="2" id="KW-1003">Cell membrane</keyword>
<evidence type="ECO:0000256" key="4">
    <source>
        <dbReference type="ARBA" id="ARBA00022989"/>
    </source>
</evidence>
<comment type="subcellular location">
    <subcellularLocation>
        <location evidence="1">Cell membrane</location>
        <topology evidence="1">Multi-pass membrane protein</topology>
    </subcellularLocation>
</comment>
<dbReference type="PRINTS" id="PR00237">
    <property type="entry name" value="GPCRRHODOPSN"/>
</dbReference>
<feature type="transmembrane region" description="Helical" evidence="9">
    <location>
        <begin position="28"/>
        <end position="54"/>
    </location>
</feature>
<dbReference type="OMA" id="MTAYRIS"/>
<keyword evidence="7" id="KW-0675">Receptor</keyword>
<dbReference type="OrthoDB" id="6147321at2759"/>
<keyword evidence="12" id="KW-1185">Reference proteome</keyword>
<sequence length="338" mass="38404">MSNSSKAYYEQCLFLGISTDFIVDYRSLYMSMVVINALIALPTMFGNLVIILGIWITPSLQTVSNLLLIGLACSDLGVGLIVPPLNIARNLLKLQNKSWCEVQVAYTFFGVMFCGVSFLTVAAFTIDKYLALHWHLRYVAIVTTRRVVYILVSFWFIFGAMSTIQLWSMTAYRISVCVVIPVFLLGTSFTYMSIYRVLRRHNSQIQTQTKISAPNRANGEAHCLNMSRYRKSVSSMFLVYCLFILCYIPYICVQFTILFTQLSFYASDTPIDGNNHTRLYLAVDITETVVIVNSFANPIIYCWRMREIRHAAKRIVMSLRFGTIVHPINESGTFTGTA</sequence>
<dbReference type="InterPro" id="IPR050569">
    <property type="entry name" value="TAAR"/>
</dbReference>
<evidence type="ECO:0000256" key="9">
    <source>
        <dbReference type="SAM" id="Phobius"/>
    </source>
</evidence>
<organism evidence="11 12">
    <name type="scientific">Exaiptasia diaphana</name>
    <name type="common">Tropical sea anemone</name>
    <name type="synonym">Aiptasia pulchella</name>
    <dbReference type="NCBI Taxonomy" id="2652724"/>
    <lineage>
        <taxon>Eukaryota</taxon>
        <taxon>Metazoa</taxon>
        <taxon>Cnidaria</taxon>
        <taxon>Anthozoa</taxon>
        <taxon>Hexacorallia</taxon>
        <taxon>Actiniaria</taxon>
        <taxon>Aiptasiidae</taxon>
        <taxon>Exaiptasia</taxon>
    </lineage>
</organism>
<feature type="transmembrane region" description="Helical" evidence="9">
    <location>
        <begin position="237"/>
        <end position="259"/>
    </location>
</feature>
<dbReference type="Pfam" id="PF00001">
    <property type="entry name" value="7tm_1"/>
    <property type="match status" value="1"/>
</dbReference>
<dbReference type="CDD" id="cd00637">
    <property type="entry name" value="7tm_classA_rhodopsin-like"/>
    <property type="match status" value="1"/>
</dbReference>
<dbReference type="Proteomes" id="UP000887567">
    <property type="component" value="Unplaced"/>
</dbReference>
<feature type="transmembrane region" description="Helical" evidence="9">
    <location>
        <begin position="66"/>
        <end position="85"/>
    </location>
</feature>
<dbReference type="InterPro" id="IPR017452">
    <property type="entry name" value="GPCR_Rhodpsn_7TM"/>
</dbReference>
<dbReference type="PANTHER" id="PTHR24249:SF372">
    <property type="entry name" value="G-PROTEIN COUPLED RECEPTORS FAMILY 1 PROFILE DOMAIN-CONTAINING PROTEIN"/>
    <property type="match status" value="1"/>
</dbReference>
<dbReference type="GeneID" id="110244906"/>
<feature type="transmembrane region" description="Helical" evidence="9">
    <location>
        <begin position="279"/>
        <end position="303"/>
    </location>
</feature>
<feature type="transmembrane region" description="Helical" evidence="9">
    <location>
        <begin position="105"/>
        <end position="126"/>
    </location>
</feature>
<dbReference type="Gene3D" id="1.20.1070.10">
    <property type="entry name" value="Rhodopsin 7-helix transmembrane proteins"/>
    <property type="match status" value="1"/>
</dbReference>
<dbReference type="EnsemblMetazoa" id="XM_021051176.2">
    <property type="protein sequence ID" value="XP_020906835.1"/>
    <property type="gene ID" value="LOC110244906"/>
</dbReference>
<evidence type="ECO:0000313" key="11">
    <source>
        <dbReference type="EnsemblMetazoa" id="XP_020906835.1"/>
    </source>
</evidence>
<feature type="transmembrane region" description="Helical" evidence="9">
    <location>
        <begin position="147"/>
        <end position="167"/>
    </location>
</feature>
<keyword evidence="3 9" id="KW-0812">Transmembrane</keyword>
<keyword evidence="5" id="KW-0297">G-protein coupled receptor</keyword>
<keyword evidence="8" id="KW-0807">Transducer</keyword>
<dbReference type="InterPro" id="IPR000276">
    <property type="entry name" value="GPCR_Rhodpsn"/>
</dbReference>
<dbReference type="KEGG" id="epa:110244906"/>
<dbReference type="AlphaFoldDB" id="A0A913XMT0"/>
<feature type="transmembrane region" description="Helical" evidence="9">
    <location>
        <begin position="173"/>
        <end position="194"/>
    </location>
</feature>
<evidence type="ECO:0000256" key="3">
    <source>
        <dbReference type="ARBA" id="ARBA00022692"/>
    </source>
</evidence>
<feature type="domain" description="G-protein coupled receptors family 1 profile" evidence="10">
    <location>
        <begin position="46"/>
        <end position="301"/>
    </location>
</feature>
<dbReference type="GO" id="GO:0004930">
    <property type="term" value="F:G protein-coupled receptor activity"/>
    <property type="evidence" value="ECO:0007669"/>
    <property type="project" value="UniProtKB-KW"/>
</dbReference>
<evidence type="ECO:0000256" key="2">
    <source>
        <dbReference type="ARBA" id="ARBA00022475"/>
    </source>
</evidence>
<reference evidence="11" key="1">
    <citation type="submission" date="2022-11" db="UniProtKB">
        <authorList>
            <consortium name="EnsemblMetazoa"/>
        </authorList>
    </citation>
    <scope>IDENTIFICATION</scope>
</reference>
<dbReference type="PANTHER" id="PTHR24249">
    <property type="entry name" value="HISTAMINE RECEPTOR-RELATED G-PROTEIN COUPLED RECEPTOR"/>
    <property type="match status" value="1"/>
</dbReference>
<evidence type="ECO:0000259" key="10">
    <source>
        <dbReference type="PROSITE" id="PS50262"/>
    </source>
</evidence>
<keyword evidence="6 9" id="KW-0472">Membrane</keyword>
<evidence type="ECO:0000313" key="12">
    <source>
        <dbReference type="Proteomes" id="UP000887567"/>
    </source>
</evidence>
<dbReference type="RefSeq" id="XP_020906835.1">
    <property type="nucleotide sequence ID" value="XM_021051176.2"/>
</dbReference>
<accession>A0A913XMT0</accession>
<evidence type="ECO:0000256" key="6">
    <source>
        <dbReference type="ARBA" id="ARBA00023136"/>
    </source>
</evidence>
<evidence type="ECO:0000256" key="8">
    <source>
        <dbReference type="ARBA" id="ARBA00023224"/>
    </source>
</evidence>